<protein>
    <submittedName>
        <fullName evidence="4">Major surface protein</fullName>
    </submittedName>
</protein>
<feature type="domain" description="Major outer sheath protein N-terminal" evidence="2">
    <location>
        <begin position="101"/>
        <end position="256"/>
    </location>
</feature>
<evidence type="ECO:0000313" key="4">
    <source>
        <dbReference type="EMBL" id="AMD40775.1"/>
    </source>
</evidence>
<organism evidence="4">
    <name type="scientific">Treponema denticola</name>
    <dbReference type="NCBI Taxonomy" id="158"/>
    <lineage>
        <taxon>Bacteria</taxon>
        <taxon>Pseudomonadati</taxon>
        <taxon>Spirochaetota</taxon>
        <taxon>Spirochaetia</taxon>
        <taxon>Spirochaetales</taxon>
        <taxon>Treponemataceae</taxon>
        <taxon>Treponema</taxon>
    </lineage>
</organism>
<dbReference type="InterPro" id="IPR003872">
    <property type="entry name" value="MOSP_C"/>
</dbReference>
<evidence type="ECO:0000256" key="1">
    <source>
        <dbReference type="SAM" id="SignalP"/>
    </source>
</evidence>
<name>A0A125RMB0_TREDN</name>
<feature type="chain" id="PRO_5007179513" evidence="1">
    <location>
        <begin position="21"/>
        <end position="437"/>
    </location>
</feature>
<proteinExistence type="predicted"/>
<evidence type="ECO:0000259" key="2">
    <source>
        <dbReference type="Pfam" id="PF02707"/>
    </source>
</evidence>
<dbReference type="AlphaFoldDB" id="A0A125RMB0"/>
<keyword evidence="1" id="KW-0732">Signal</keyword>
<dbReference type="EMBL" id="KJ671485">
    <property type="protein sequence ID" value="AMD40775.1"/>
    <property type="molecule type" value="Genomic_DNA"/>
</dbReference>
<feature type="signal peptide" evidence="1">
    <location>
        <begin position="1"/>
        <end position="20"/>
    </location>
</feature>
<dbReference type="RefSeq" id="WP_255802994.1">
    <property type="nucleotide sequence ID" value="NZ_CP038801.1"/>
</dbReference>
<sequence>MKKILSILMILVLLGGAAFAQLAVTPKGSATLSWGIDFGSGSSATVKHGFYNEQDLKLVIPFFDTEQSFAGGSADKTADVYADVQFKLTPAAGSKETKPDVDDISAQLNFYGFYITVFNKPSFDSSKAIGWKPINVSGSYIGHYWFSPEFTGWGTKIGYVKKDFMDVSIKLGSDGNWKELTSADGSSAPGTHSQYAMGLDFEMTPVKLISIEATVNAIFDKANYKTATANYGKMLNFGVGLTSEPMEGLKIKAGFDGAAVDGFAWDAGLSAVYKWVDAALYFAGKGSDHANTKDFNMNAHLAFTSKEEGDTNFVPGLAFGAVANAYYLLSEPAPNKTVPLGFKVHASYKRHLTDAMWVKPYAAFYGETNNPDGLAMAYNAGVIFSPIEKVEVKAAWEHGKLNKNKYEGGFNSEKMIATPLNNKGHNGTFVLSLKLIY</sequence>
<dbReference type="InterPro" id="IPR003857">
    <property type="entry name" value="MOSP_N"/>
</dbReference>
<dbReference type="Pfam" id="PF02722">
    <property type="entry name" value="MOSP_C"/>
    <property type="match status" value="1"/>
</dbReference>
<accession>A0A125RMB0</accession>
<dbReference type="Pfam" id="PF02707">
    <property type="entry name" value="MOSP_N"/>
    <property type="match status" value="1"/>
</dbReference>
<feature type="domain" description="Major outer sheath protein C-terminal" evidence="3">
    <location>
        <begin position="266"/>
        <end position="406"/>
    </location>
</feature>
<dbReference type="NCBIfam" id="NF033926">
    <property type="entry name" value="msp_porin"/>
    <property type="match status" value="1"/>
</dbReference>
<evidence type="ECO:0000259" key="3">
    <source>
        <dbReference type="Pfam" id="PF02722"/>
    </source>
</evidence>
<reference evidence="4" key="1">
    <citation type="journal article" date="2017" name="Mol. Oral. Microbiol.">
        <title>Oral Treponeme Major Surface Protein: Sequence Diversity and Distributions within Periodontal Niches.</title>
        <authorList>
            <person name="You M."/>
            <person name="Chan Y."/>
            <person name="Lacap-Bugler D.C."/>
            <person name="Huo Y.B."/>
            <person name="Gao W."/>
            <person name="Keung Leung W."/>
            <person name="Watt R.M."/>
        </authorList>
    </citation>
    <scope>NUCLEOTIDE SEQUENCE</scope>
    <source>
        <strain evidence="4">ATCC 700771</strain>
    </source>
</reference>